<reference evidence="7 10" key="2">
    <citation type="submission" date="2020-08" db="EMBL/GenBank/DDBJ databases">
        <title>Genomic Encyclopedia of Type Strains, Phase IV (KMG-IV): sequencing the most valuable type-strain genomes for metagenomic binning, comparative biology and taxonomic classification.</title>
        <authorList>
            <person name="Goeker M."/>
        </authorList>
    </citation>
    <scope>NUCLEOTIDE SEQUENCE [LARGE SCALE GENOMIC DNA]</scope>
    <source>
        <strain evidence="7 10">DSM 12027</strain>
    </source>
</reference>
<dbReference type="Proteomes" id="UP000313988">
    <property type="component" value="Unassembled WGS sequence"/>
</dbReference>
<evidence type="ECO:0000313" key="7">
    <source>
        <dbReference type="EMBL" id="MBB6018310.1"/>
    </source>
</evidence>
<dbReference type="PANTHER" id="PTHR34820">
    <property type="entry name" value="INNER MEMBRANE PROTEIN YEBZ"/>
    <property type="match status" value="1"/>
</dbReference>
<evidence type="ECO:0000313" key="8">
    <source>
        <dbReference type="EMBL" id="TNM68070.1"/>
    </source>
</evidence>
<evidence type="ECO:0000256" key="3">
    <source>
        <dbReference type="ARBA" id="ARBA00022729"/>
    </source>
</evidence>
<dbReference type="InterPro" id="IPR014755">
    <property type="entry name" value="Cu-Rt/internalin_Ig-like"/>
</dbReference>
<dbReference type="InterPro" id="IPR032694">
    <property type="entry name" value="CopC/D"/>
</dbReference>
<dbReference type="Gene3D" id="2.60.40.1220">
    <property type="match status" value="1"/>
</dbReference>
<feature type="chain" id="PRO_5022758991" evidence="5">
    <location>
        <begin position="20"/>
        <end position="131"/>
    </location>
</feature>
<feature type="domain" description="CopC" evidence="6">
    <location>
        <begin position="18"/>
        <end position="130"/>
    </location>
</feature>
<name>A0A5C4XZ24_9DEIO</name>
<evidence type="ECO:0000313" key="9">
    <source>
        <dbReference type="Proteomes" id="UP000313988"/>
    </source>
</evidence>
<dbReference type="RefSeq" id="WP_139404470.1">
    <property type="nucleotide sequence ID" value="NZ_JACHEW010000027.1"/>
</dbReference>
<dbReference type="PANTHER" id="PTHR34820:SF4">
    <property type="entry name" value="INNER MEMBRANE PROTEIN YEBZ"/>
    <property type="match status" value="1"/>
</dbReference>
<organism evidence="8 9">
    <name type="scientific">Deinococcus radiopugnans ATCC 19172</name>
    <dbReference type="NCBI Taxonomy" id="585398"/>
    <lineage>
        <taxon>Bacteria</taxon>
        <taxon>Thermotogati</taxon>
        <taxon>Deinococcota</taxon>
        <taxon>Deinococci</taxon>
        <taxon>Deinococcales</taxon>
        <taxon>Deinococcaceae</taxon>
        <taxon>Deinococcus</taxon>
    </lineage>
</organism>
<dbReference type="Pfam" id="PF04234">
    <property type="entry name" value="CopC"/>
    <property type="match status" value="1"/>
</dbReference>
<keyword evidence="2" id="KW-0479">Metal-binding</keyword>
<dbReference type="GO" id="GO:0042597">
    <property type="term" value="C:periplasmic space"/>
    <property type="evidence" value="ECO:0007669"/>
    <property type="project" value="InterPro"/>
</dbReference>
<dbReference type="AlphaFoldDB" id="A0A5C4XZ24"/>
<protein>
    <submittedName>
        <fullName evidence="8">Copper resistance protein CopC</fullName>
    </submittedName>
</protein>
<proteinExistence type="predicted"/>
<dbReference type="EMBL" id="VDMO01000025">
    <property type="protein sequence ID" value="TNM68070.1"/>
    <property type="molecule type" value="Genomic_DNA"/>
</dbReference>
<dbReference type="GO" id="GO:0006825">
    <property type="term" value="P:copper ion transport"/>
    <property type="evidence" value="ECO:0007669"/>
    <property type="project" value="InterPro"/>
</dbReference>
<evidence type="ECO:0000256" key="5">
    <source>
        <dbReference type="SAM" id="SignalP"/>
    </source>
</evidence>
<dbReference type="GO" id="GO:0030313">
    <property type="term" value="C:cell envelope"/>
    <property type="evidence" value="ECO:0007669"/>
    <property type="project" value="UniProtKB-SubCell"/>
</dbReference>
<gene>
    <name evidence="8" type="ORF">FHR04_17195</name>
    <name evidence="7" type="ORF">HNQ04_003588</name>
</gene>
<evidence type="ECO:0000256" key="2">
    <source>
        <dbReference type="ARBA" id="ARBA00022723"/>
    </source>
</evidence>
<dbReference type="Proteomes" id="UP000629870">
    <property type="component" value="Unassembled WGS sequence"/>
</dbReference>
<dbReference type="InterPro" id="IPR014756">
    <property type="entry name" value="Ig_E-set"/>
</dbReference>
<dbReference type="GO" id="GO:0005886">
    <property type="term" value="C:plasma membrane"/>
    <property type="evidence" value="ECO:0007669"/>
    <property type="project" value="TreeGrafter"/>
</dbReference>
<evidence type="ECO:0000313" key="10">
    <source>
        <dbReference type="Proteomes" id="UP000629870"/>
    </source>
</evidence>
<dbReference type="SUPFAM" id="SSF81296">
    <property type="entry name" value="E set domains"/>
    <property type="match status" value="1"/>
</dbReference>
<evidence type="ECO:0000256" key="1">
    <source>
        <dbReference type="ARBA" id="ARBA00004196"/>
    </source>
</evidence>
<comment type="subcellular location">
    <subcellularLocation>
        <location evidence="1">Cell envelope</location>
    </subcellularLocation>
</comment>
<dbReference type="OrthoDB" id="2353937at2"/>
<dbReference type="EMBL" id="JACHEW010000027">
    <property type="protein sequence ID" value="MBB6018310.1"/>
    <property type="molecule type" value="Genomic_DNA"/>
</dbReference>
<keyword evidence="3 5" id="KW-0732">Signal</keyword>
<evidence type="ECO:0000259" key="6">
    <source>
        <dbReference type="Pfam" id="PF04234"/>
    </source>
</evidence>
<comment type="caution">
    <text evidence="8">The sequence shown here is derived from an EMBL/GenBank/DDBJ whole genome shotgun (WGS) entry which is preliminary data.</text>
</comment>
<evidence type="ECO:0000256" key="4">
    <source>
        <dbReference type="ARBA" id="ARBA00023008"/>
    </source>
</evidence>
<sequence>MRSLLLLLALGLGTASAHTAVTALAPAADSTVSAPKEIALKFSEPIELRFSTFRVMALGPGQSPEDGAKAALALKADAPELANGPLTARTLAAQLRLPLRPGLRAGIYVVAWKILSEDGHPVTGHSVFTVK</sequence>
<feature type="signal peptide" evidence="5">
    <location>
        <begin position="1"/>
        <end position="19"/>
    </location>
</feature>
<keyword evidence="10" id="KW-1185">Reference proteome</keyword>
<reference evidence="8 9" key="1">
    <citation type="submission" date="2019-06" db="EMBL/GenBank/DDBJ databases">
        <title>Genome sequence of Deinococcus radiopugnans ATCC 19172.</title>
        <authorList>
            <person name="Maclea K.S."/>
            <person name="Maynard C.R."/>
        </authorList>
    </citation>
    <scope>NUCLEOTIDE SEQUENCE [LARGE SCALE GENOMIC DNA]</scope>
    <source>
        <strain evidence="8 9">ATCC 19172</strain>
    </source>
</reference>
<dbReference type="InterPro" id="IPR007348">
    <property type="entry name" value="CopC_dom"/>
</dbReference>
<dbReference type="GO" id="GO:0046688">
    <property type="term" value="P:response to copper ion"/>
    <property type="evidence" value="ECO:0007669"/>
    <property type="project" value="InterPro"/>
</dbReference>
<keyword evidence="4" id="KW-0186">Copper</keyword>
<dbReference type="GO" id="GO:0005507">
    <property type="term" value="F:copper ion binding"/>
    <property type="evidence" value="ECO:0007669"/>
    <property type="project" value="InterPro"/>
</dbReference>
<accession>A0A5C4XZ24</accession>